<dbReference type="EMBL" id="JH794373">
    <property type="protein sequence ID" value="ELQ67937.1"/>
    <property type="molecule type" value="Genomic_DNA"/>
</dbReference>
<evidence type="ECO:0000313" key="1">
    <source>
        <dbReference type="EMBL" id="ELQ67937.1"/>
    </source>
</evidence>
<accession>L7JIB3</accession>
<protein>
    <submittedName>
        <fullName evidence="1">Uncharacterized protein</fullName>
    </submittedName>
</protein>
<gene>
    <name evidence="1" type="ORF">OOW_P131scaffold00276g4</name>
</gene>
<name>L7JIB3_PYRO1</name>
<reference evidence="1" key="1">
    <citation type="journal article" date="2012" name="PLoS Genet.">
        <title>Comparative analysis of the genomes of two field isolates of the rice blast fungus Magnaporthe oryzae.</title>
        <authorList>
            <person name="Xue M."/>
            <person name="Yang J."/>
            <person name="Li Z."/>
            <person name="Hu S."/>
            <person name="Yao N."/>
            <person name="Dean R.A."/>
            <person name="Zhao W."/>
            <person name="Shen M."/>
            <person name="Zhang H."/>
            <person name="Li C."/>
            <person name="Liu L."/>
            <person name="Cao L."/>
            <person name="Xu X."/>
            <person name="Xing Y."/>
            <person name="Hsiang T."/>
            <person name="Zhang Z."/>
            <person name="Xu J.R."/>
            <person name="Peng Y.L."/>
        </authorList>
    </citation>
    <scope>NUCLEOTIDE SEQUENCE [LARGE SCALE GENOMIC DNA]</scope>
    <source>
        <strain evidence="1">P131</strain>
    </source>
</reference>
<organism>
    <name type="scientific">Pyricularia oryzae (strain P131)</name>
    <name type="common">Rice blast fungus</name>
    <name type="synonym">Magnaporthe oryzae</name>
    <dbReference type="NCBI Taxonomy" id="1143193"/>
    <lineage>
        <taxon>Eukaryota</taxon>
        <taxon>Fungi</taxon>
        <taxon>Dikarya</taxon>
        <taxon>Ascomycota</taxon>
        <taxon>Pezizomycotina</taxon>
        <taxon>Sordariomycetes</taxon>
        <taxon>Sordariomycetidae</taxon>
        <taxon>Magnaporthales</taxon>
        <taxon>Pyriculariaceae</taxon>
        <taxon>Pyricularia</taxon>
    </lineage>
</organism>
<proteinExistence type="predicted"/>
<sequence length="34" mass="3870">MIEARQGYWLVARRAFFLPDATNASTGTRWEAAI</sequence>
<dbReference type="AlphaFoldDB" id="L7JIB3"/>